<evidence type="ECO:0000313" key="4">
    <source>
        <dbReference type="Proteomes" id="UP000181661"/>
    </source>
</evidence>
<evidence type="ECO:0000313" key="2">
    <source>
        <dbReference type="EMBL" id="OIN55107.1"/>
    </source>
</evidence>
<evidence type="ECO:0000313" key="5">
    <source>
        <dbReference type="Proteomes" id="UP000182179"/>
    </source>
</evidence>
<evidence type="ECO:0000259" key="1">
    <source>
        <dbReference type="Pfam" id="PF14220"/>
    </source>
</evidence>
<dbReference type="EMBL" id="MDDR01000004">
    <property type="protein sequence ID" value="OIN55107.1"/>
    <property type="molecule type" value="Genomic_DNA"/>
</dbReference>
<proteinExistence type="predicted"/>
<name>A0A1S2V8N5_9PSED</name>
<dbReference type="InterPro" id="IPR025479">
    <property type="entry name" value="DUF4329"/>
</dbReference>
<dbReference type="Pfam" id="PF14220">
    <property type="entry name" value="DUF4329"/>
    <property type="match status" value="1"/>
</dbReference>
<protein>
    <recommendedName>
        <fullName evidence="1">DUF4329 domain-containing protein</fullName>
    </recommendedName>
</protein>
<organism evidence="2 4">
    <name type="scientific">Pseudomonas costantinii</name>
    <dbReference type="NCBI Taxonomy" id="168469"/>
    <lineage>
        <taxon>Bacteria</taxon>
        <taxon>Pseudomonadati</taxon>
        <taxon>Pseudomonadota</taxon>
        <taxon>Gammaproteobacteria</taxon>
        <taxon>Pseudomonadales</taxon>
        <taxon>Pseudomonadaceae</taxon>
        <taxon>Pseudomonas</taxon>
    </lineage>
</organism>
<gene>
    <name evidence="2" type="ORF">BFL40_02010</name>
    <name evidence="3" type="ORF">SAMN04515675_4062</name>
</gene>
<dbReference type="RefSeq" id="WP_071482836.1">
    <property type="nucleotide sequence ID" value="NZ_FNTS01000002.1"/>
</dbReference>
<dbReference type="EMBL" id="FNTS01000002">
    <property type="protein sequence ID" value="SEE12630.1"/>
    <property type="molecule type" value="Genomic_DNA"/>
</dbReference>
<reference evidence="3 5" key="2">
    <citation type="submission" date="2016-10" db="EMBL/GenBank/DDBJ databases">
        <authorList>
            <person name="Varghese N."/>
            <person name="Submissions S."/>
        </authorList>
    </citation>
    <scope>NUCLEOTIDE SEQUENCE [LARGE SCALE GENOMIC DNA]</scope>
    <source>
        <strain evidence="3 5">BS2773</strain>
    </source>
</reference>
<evidence type="ECO:0000313" key="3">
    <source>
        <dbReference type="EMBL" id="SEE12630.1"/>
    </source>
</evidence>
<comment type="caution">
    <text evidence="2">The sequence shown here is derived from an EMBL/GenBank/DDBJ whole genome shotgun (WGS) entry which is preliminary data.</text>
</comment>
<dbReference type="Proteomes" id="UP000182179">
    <property type="component" value="Unassembled WGS sequence"/>
</dbReference>
<accession>A0A1S2V8N5</accession>
<dbReference type="Proteomes" id="UP000181661">
    <property type="component" value="Unassembled WGS sequence"/>
</dbReference>
<dbReference type="OrthoDB" id="7029244at2"/>
<reference evidence="2 4" key="1">
    <citation type="submission" date="2016-08" db="EMBL/GenBank/DDBJ databases">
        <title>Draft genome sequence of Pseudomonas costantinii LMG 22119, type strain isolated from cultivated mushroom (Agaricus bisporus) sporophores.</title>
        <authorList>
            <person name="Tambong J.T."/>
        </authorList>
    </citation>
    <scope>NUCLEOTIDE SEQUENCE [LARGE SCALE GENOMIC DNA]</scope>
    <source>
        <strain evidence="2 4">LMG 22119</strain>
    </source>
</reference>
<sequence length="1527" mass="170117">MDDSPPRSKRAAIPQGLAKLGTLTPAFVSADDVARYLHERVGNRRDREFGSAIMQRHSDQLFLANEPREGKASTFNWDLLLDRKDPYSDFLHPDGFKLVASFHSHPDMYTTVQKLNPEWTEQQIRAHMSFYSTPDIMFNLQDCLRFTAAYLSGPDGTLLKYQPSNSPAEVGFINWLKTNGPWTSPHAHNGTLEGVFKKLASVGRLSFILSSSSWGGSVGDVPADWEPYKAFNAAPLPQPCGPVFASRDLAMNYAGARTQRQPTLKQQVLILQSTANGWFTAAEPQPVESIGGQLPTLPVGLHLHGIYVHSRPLPAQYPDLEDWLYKNFISPLELAQHIARFRGYANDPQPTLGASLFIRMRDDAVLRYQFSGSAAESQLFVQGPDGEVSDNGLQAHLNTGRLLTRAFVWLVAQAGELTVEKTSALWDRVGVVDATWLPFSTFALPALSRAFLTADDAARYAHVSIGGRRDRLFAGLILERSDGRFVVTEPESVVAGPFLSTAGYPKDRQGSPIVLHPGYRLQGRYGSCAALSTLDREQVERLKWTRQEAELHGQMLKDHDVHAILQSGLVAYLSGTPESLISYQRGEASSSWKQQWQPDASGGMSPLAKKLESGSIRPADVVRTLAASGTLRVRTETLLWGPAEKVEVDWEPFVRVLEFQRPDELSYGAIFDSADAAALDVHRREPERARPRYVSLYFAFIFKHQARDEYIASELVPVTQKTPLLSLPDVADNAVPEGFACHGVYYSRQWAGDGAVDWLSRFFIVPQDLSIAVIQLRNAVRISVTDAAIYIAPPEGALLRYCSPSTNALFEAQSTGDTYENIQARLDIGTLTPPKFVRMVAQAGDLQVIHESPCWDRSGNVPQMWNPYAHIQRRRLSPAFLSMDDAARYVRRRVPVGLTARYAGVILLRDDGWFLATEPVVVPDEVFDIKRILPDALVEAGLHPMRTLPVACYHSRPAMHLPFLLTPEQEQVYSNMISTRVLAQMLDAGNKRMQNYLLGPDGSLISLLATPQVKYPLITNRDVITRPRNRHDWLYGEIELRLRSGDLTPTEYVNRVAETFILKVVVGSSMWGITGPVSGWRPYVVPTSSVRGYARAHHDPACSPVCTQLDDAAHCAHKQVAAREELSFGYLLKSTQNGNYTATLPIVDGGARFAHRRVFSDAGYPYRYEMAGLYFCVPQQADFQPKGRVQDGDGIYQGLFSPYDLKDALALVHATATRASLPLYISCADGALLKFVVRNERFIQYSDLIELRIRKLSPRDYIRRMAAAGDLRVLHSSDNWPGLGVVGSDWQPGRSRAMAALDENRLVLGPIHAHGEDAAHYAHGLVGGFSGKQYLSAQLESLVGSCYLPVLPLEDNGYPSLVAERLFPQAHSAIGPARPLPDVPKGYQISATHLVYHAGLDQPETVGESQYRQYFVSWRELGFYLHELKRKGLPINRIYLSTRDGALLSYLPTFSNDEINLFDSTLKWSKTSGYSRLAPKPSWVITELARIGELRVIHPGGFWRQRGRVRADFKEVNGSYVPDKDEL</sequence>
<feature type="domain" description="DUF4329" evidence="1">
    <location>
        <begin position="31"/>
        <end position="168"/>
    </location>
</feature>
<keyword evidence="5" id="KW-1185">Reference proteome</keyword>